<feature type="non-terminal residue" evidence="1">
    <location>
        <position position="128"/>
    </location>
</feature>
<evidence type="ECO:0000313" key="2">
    <source>
        <dbReference type="Proteomes" id="UP001183824"/>
    </source>
</evidence>
<organism evidence="1 2">
    <name type="scientific">Streptomyces doebereineriae</name>
    <dbReference type="NCBI Taxonomy" id="3075528"/>
    <lineage>
        <taxon>Bacteria</taxon>
        <taxon>Bacillati</taxon>
        <taxon>Actinomycetota</taxon>
        <taxon>Actinomycetes</taxon>
        <taxon>Kitasatosporales</taxon>
        <taxon>Streptomycetaceae</taxon>
        <taxon>Streptomyces</taxon>
    </lineage>
</organism>
<protein>
    <submittedName>
        <fullName evidence="1">DUF6357 family protein</fullName>
    </submittedName>
</protein>
<dbReference type="InterPro" id="IPR045937">
    <property type="entry name" value="DUF6357"/>
</dbReference>
<sequence length="128" mass="14166">MRDIVFARRSGWIPNVIREDGELKLMLGAGADANHEPRTFTFPIGEAHLAVIREDLARHLLLWSAVLPLCDAAGTRGRLDEDAAVALLDPVLLSAPEDVDALFRRIPWDRGRLVAHGADTRLLERGQV</sequence>
<dbReference type="Pfam" id="PF19884">
    <property type="entry name" value="DUF6357"/>
    <property type="match status" value="1"/>
</dbReference>
<reference evidence="2" key="1">
    <citation type="submission" date="2023-07" db="EMBL/GenBank/DDBJ databases">
        <title>30 novel species of actinomycetes from the DSMZ collection.</title>
        <authorList>
            <person name="Nouioui I."/>
        </authorList>
    </citation>
    <scope>NUCLEOTIDE SEQUENCE [LARGE SCALE GENOMIC DNA]</scope>
    <source>
        <strain evidence="2">DSM 41640</strain>
    </source>
</reference>
<gene>
    <name evidence="1" type="ORF">RNB18_52280</name>
</gene>
<keyword evidence="2" id="KW-1185">Reference proteome</keyword>
<dbReference type="EMBL" id="JAVREZ010000357">
    <property type="protein sequence ID" value="MDT0488633.1"/>
    <property type="molecule type" value="Genomic_DNA"/>
</dbReference>
<proteinExistence type="predicted"/>
<name>A0ABU2VSP3_9ACTN</name>
<comment type="caution">
    <text evidence="1">The sequence shown here is derived from an EMBL/GenBank/DDBJ whole genome shotgun (WGS) entry which is preliminary data.</text>
</comment>
<accession>A0ABU2VSP3</accession>
<evidence type="ECO:0000313" key="1">
    <source>
        <dbReference type="EMBL" id="MDT0488633.1"/>
    </source>
</evidence>
<dbReference type="Proteomes" id="UP001183824">
    <property type="component" value="Unassembled WGS sequence"/>
</dbReference>
<dbReference type="RefSeq" id="WP_311721088.1">
    <property type="nucleotide sequence ID" value="NZ_JAVREZ010000357.1"/>
</dbReference>